<feature type="region of interest" description="Disordered" evidence="1">
    <location>
        <begin position="1"/>
        <end position="88"/>
    </location>
</feature>
<evidence type="ECO:0000313" key="2">
    <source>
        <dbReference type="EMBL" id="KHN95536.1"/>
    </source>
</evidence>
<feature type="compositionally biased region" description="Polar residues" evidence="1">
    <location>
        <begin position="10"/>
        <end position="22"/>
    </location>
</feature>
<proteinExistence type="predicted"/>
<dbReference type="AlphaFoldDB" id="A0A0B2WHP0"/>
<sequence length="336" mass="33384">MSEEMAVSSDPRTSLSSNTNKVPESDQKTSFVDAAALPTGTAASELAFVAPPTRGGAAEVATETSSSADDPTGFAETSGKQEEHTASFGQDGLFTVVPSAAPESPSLGTNSPPDRLLRVTVTSTFTVTSCEPTVTNCPLGKLLTSTVVLDATAHSGGGSGGDPTAAGTTATTYTLPLPCGKGETGCTTPTTVPEQAVATTRLTTQSEAVAAGSCTDCATREPTPLPPSSRPSSLTAPTPAQSRPDAANQTLPGQTCSDCSQTLVPPARPATSTAGSEDAPETPPSSVAVSPSEACTSCGDPTSSLVTGQGARQSRSSAQLSAAAVGLALFIAFAGL</sequence>
<dbReference type="HOGENOM" id="CLU_071353_0_0_1"/>
<reference evidence="2 3" key="1">
    <citation type="journal article" date="2014" name="Proc. Natl. Acad. Sci. U.S.A.">
        <title>Trajectory and genomic determinants of fungal-pathogen speciation and host adaptation.</title>
        <authorList>
            <person name="Hu X."/>
            <person name="Xiao G."/>
            <person name="Zheng P."/>
            <person name="Shang Y."/>
            <person name="Su Y."/>
            <person name="Zhang X."/>
            <person name="Liu X."/>
            <person name="Zhan S."/>
            <person name="St Leger R.J."/>
            <person name="Wang C."/>
        </authorList>
    </citation>
    <scope>NUCLEOTIDE SEQUENCE [LARGE SCALE GENOMIC DNA]</scope>
    <source>
        <strain evidence="2 3">ARSEF 1941</strain>
    </source>
</reference>
<dbReference type="Proteomes" id="UP000030816">
    <property type="component" value="Unassembled WGS sequence"/>
</dbReference>
<feature type="compositionally biased region" description="Low complexity" evidence="1">
    <location>
        <begin position="284"/>
        <end position="294"/>
    </location>
</feature>
<keyword evidence="3" id="KW-1185">Reference proteome</keyword>
<dbReference type="GeneID" id="63741048"/>
<dbReference type="RefSeq" id="XP_040676602.1">
    <property type="nucleotide sequence ID" value="XM_040825391.1"/>
</dbReference>
<feature type="compositionally biased region" description="Polar residues" evidence="1">
    <location>
        <begin position="247"/>
        <end position="263"/>
    </location>
</feature>
<feature type="compositionally biased region" description="Low complexity" evidence="1">
    <location>
        <begin position="230"/>
        <end position="240"/>
    </location>
</feature>
<protein>
    <submittedName>
        <fullName evidence="2">Uncharacterized protein</fullName>
    </submittedName>
</protein>
<name>A0A0B2WHP0_METAS</name>
<feature type="region of interest" description="Disordered" evidence="1">
    <location>
        <begin position="213"/>
        <end position="310"/>
    </location>
</feature>
<evidence type="ECO:0000313" key="3">
    <source>
        <dbReference type="Proteomes" id="UP000030816"/>
    </source>
</evidence>
<organism evidence="2 3">
    <name type="scientific">Metarhizium album (strain ARSEF 1941)</name>
    <dbReference type="NCBI Taxonomy" id="1081103"/>
    <lineage>
        <taxon>Eukaryota</taxon>
        <taxon>Fungi</taxon>
        <taxon>Dikarya</taxon>
        <taxon>Ascomycota</taxon>
        <taxon>Pezizomycotina</taxon>
        <taxon>Sordariomycetes</taxon>
        <taxon>Hypocreomycetidae</taxon>
        <taxon>Hypocreales</taxon>
        <taxon>Clavicipitaceae</taxon>
        <taxon>Metarhizium</taxon>
    </lineage>
</organism>
<gene>
    <name evidence="2" type="ORF">MAM_06593</name>
</gene>
<comment type="caution">
    <text evidence="2">The sequence shown here is derived from an EMBL/GenBank/DDBJ whole genome shotgun (WGS) entry which is preliminary data.</text>
</comment>
<evidence type="ECO:0000256" key="1">
    <source>
        <dbReference type="SAM" id="MobiDB-lite"/>
    </source>
</evidence>
<accession>A0A0B2WHP0</accession>
<dbReference type="EMBL" id="AZHE01000022">
    <property type="protein sequence ID" value="KHN95536.1"/>
    <property type="molecule type" value="Genomic_DNA"/>
</dbReference>
<feature type="compositionally biased region" description="Low complexity" evidence="1">
    <location>
        <begin position="57"/>
        <end position="68"/>
    </location>
</feature>